<sequence>METPTNVVKDMDLCAVISEVNMIDSNLSEWWLDTGATRHICCEKDSFSELEPCENGEKLYMGNAATSKIKGKGIVVLKMASGKELKFQNVLYVPYIRKNCLSRTLLSVHGFKMVFESQKLVFSKGGMLVGRGYVLNEM</sequence>
<dbReference type="Proteomes" id="UP000322667">
    <property type="component" value="Chromosome D11"/>
</dbReference>
<keyword evidence="3" id="KW-1185">Reference proteome</keyword>
<dbReference type="InterPro" id="IPR054722">
    <property type="entry name" value="PolX-like_BBD"/>
</dbReference>
<dbReference type="PANTHER" id="PTHR47592">
    <property type="entry name" value="PBF68 PROTEIN"/>
    <property type="match status" value="1"/>
</dbReference>
<reference evidence="2 3" key="1">
    <citation type="submission" date="2019-07" db="EMBL/GenBank/DDBJ databases">
        <title>WGS assembly of Gossypium tomentosum.</title>
        <authorList>
            <person name="Chen Z.J."/>
            <person name="Sreedasyam A."/>
            <person name="Ando A."/>
            <person name="Song Q."/>
            <person name="De L."/>
            <person name="Hulse-Kemp A."/>
            <person name="Ding M."/>
            <person name="Ye W."/>
            <person name="Kirkbride R."/>
            <person name="Jenkins J."/>
            <person name="Plott C."/>
            <person name="Lovell J."/>
            <person name="Lin Y.-M."/>
            <person name="Vaughn R."/>
            <person name="Liu B."/>
            <person name="Li W."/>
            <person name="Simpson S."/>
            <person name="Scheffler B."/>
            <person name="Saski C."/>
            <person name="Grover C."/>
            <person name="Hu G."/>
            <person name="Conover J."/>
            <person name="Carlson J."/>
            <person name="Shu S."/>
            <person name="Boston L."/>
            <person name="Williams M."/>
            <person name="Peterson D."/>
            <person name="Mcgee K."/>
            <person name="Jones D."/>
            <person name="Wendel J."/>
            <person name="Stelly D."/>
            <person name="Grimwood J."/>
            <person name="Schmutz J."/>
        </authorList>
    </citation>
    <scope>NUCLEOTIDE SEQUENCE [LARGE SCALE GENOMIC DNA]</scope>
    <source>
        <strain evidence="2">7179.01</strain>
    </source>
</reference>
<organism evidence="2 3">
    <name type="scientific">Gossypium tomentosum</name>
    <name type="common">Hawaiian cotton</name>
    <name type="synonym">Gossypium sandvicense</name>
    <dbReference type="NCBI Taxonomy" id="34277"/>
    <lineage>
        <taxon>Eukaryota</taxon>
        <taxon>Viridiplantae</taxon>
        <taxon>Streptophyta</taxon>
        <taxon>Embryophyta</taxon>
        <taxon>Tracheophyta</taxon>
        <taxon>Spermatophyta</taxon>
        <taxon>Magnoliopsida</taxon>
        <taxon>eudicotyledons</taxon>
        <taxon>Gunneridae</taxon>
        <taxon>Pentapetalae</taxon>
        <taxon>rosids</taxon>
        <taxon>malvids</taxon>
        <taxon>Malvales</taxon>
        <taxon>Malvaceae</taxon>
        <taxon>Malvoideae</taxon>
        <taxon>Gossypium</taxon>
    </lineage>
</organism>
<dbReference type="EMBL" id="CM017633">
    <property type="protein sequence ID" value="TYH45735.1"/>
    <property type="molecule type" value="Genomic_DNA"/>
</dbReference>
<proteinExistence type="predicted"/>
<dbReference type="PANTHER" id="PTHR47592:SF27">
    <property type="entry name" value="OS08G0421700 PROTEIN"/>
    <property type="match status" value="1"/>
</dbReference>
<accession>A0A5D2IUJ6</accession>
<gene>
    <name evidence="2" type="ORF">ES332_D11G286100v1</name>
</gene>
<name>A0A5D2IUJ6_GOSTO</name>
<evidence type="ECO:0000313" key="3">
    <source>
        <dbReference type="Proteomes" id="UP000322667"/>
    </source>
</evidence>
<dbReference type="AlphaFoldDB" id="A0A5D2IUJ6"/>
<protein>
    <recommendedName>
        <fullName evidence="1">Retrovirus-related Pol polyprotein from transposon TNT 1-94-like beta-barrel domain-containing protein</fullName>
    </recommendedName>
</protein>
<feature type="domain" description="Retrovirus-related Pol polyprotein from transposon TNT 1-94-like beta-barrel" evidence="1">
    <location>
        <begin position="30"/>
        <end position="110"/>
    </location>
</feature>
<evidence type="ECO:0000313" key="2">
    <source>
        <dbReference type="EMBL" id="TYH45735.1"/>
    </source>
</evidence>
<dbReference type="Pfam" id="PF22936">
    <property type="entry name" value="Pol_BBD"/>
    <property type="match status" value="1"/>
</dbReference>
<evidence type="ECO:0000259" key="1">
    <source>
        <dbReference type="Pfam" id="PF22936"/>
    </source>
</evidence>